<dbReference type="EMBL" id="KZ824952">
    <property type="protein sequence ID" value="RAH70880.1"/>
    <property type="molecule type" value="Genomic_DNA"/>
</dbReference>
<evidence type="ECO:0000313" key="1">
    <source>
        <dbReference type="EMBL" id="RAH70880.1"/>
    </source>
</evidence>
<reference evidence="1" key="1">
    <citation type="submission" date="2018-02" db="EMBL/GenBank/DDBJ databases">
        <title>The genomes of Aspergillus section Nigri reveals drivers in fungal speciation.</title>
        <authorList>
            <consortium name="DOE Joint Genome Institute"/>
            <person name="Vesth T.C."/>
            <person name="Nybo J."/>
            <person name="Theobald S."/>
            <person name="Brandl J."/>
            <person name="Frisvad J.C."/>
            <person name="Nielsen K.F."/>
            <person name="Lyhne E.K."/>
            <person name="Kogle M.E."/>
            <person name="Kuo A."/>
            <person name="Riley R."/>
            <person name="Clum A."/>
            <person name="Nolan M."/>
            <person name="Lipzen A."/>
            <person name="Salamov A."/>
            <person name="Henrissat B."/>
            <person name="Wiebenga A."/>
            <person name="De vries R.P."/>
            <person name="Grigoriev I.V."/>
            <person name="Mortensen U.H."/>
            <person name="Andersen M.R."/>
            <person name="Baker S.E."/>
        </authorList>
    </citation>
    <scope>NUCLEOTIDE SEQUENCE</scope>
    <source>
        <strain evidence="1">CBS 121060</strain>
    </source>
</reference>
<protein>
    <submittedName>
        <fullName evidence="1">Uncharacterized protein</fullName>
    </submittedName>
</protein>
<proteinExistence type="predicted"/>
<organism evidence="1 2">
    <name type="scientific">Aspergillus aculeatinus CBS 121060</name>
    <dbReference type="NCBI Taxonomy" id="1448322"/>
    <lineage>
        <taxon>Eukaryota</taxon>
        <taxon>Fungi</taxon>
        <taxon>Dikarya</taxon>
        <taxon>Ascomycota</taxon>
        <taxon>Pezizomycotina</taxon>
        <taxon>Eurotiomycetes</taxon>
        <taxon>Eurotiomycetidae</taxon>
        <taxon>Eurotiales</taxon>
        <taxon>Aspergillaceae</taxon>
        <taxon>Aspergillus</taxon>
        <taxon>Aspergillus subgen. Circumdati</taxon>
    </lineage>
</organism>
<name>A0ACD1HAU2_9EURO</name>
<accession>A0ACD1HAU2</accession>
<dbReference type="Proteomes" id="UP000249661">
    <property type="component" value="Unassembled WGS sequence"/>
</dbReference>
<sequence>MATPRLPFLYPNLMRAVRSCEPATHRSIRAPYSSNQQAPFHTGRRYAPETYHRRYGPAAEANLPPPLKPKDGSSEKQAPASPGQETSAPSPAAQEQSSSKEDKAKAPEVDSPQPKDKATKSKPASESSVTPEKAELDSTPKPKKDTEPTISDLQDTTTAASSKEAVPILSTNNNTTNNSNNERHSPEETQFNPHILKQNPLEGVLHMPSPSSYLTTGGGAAPDPTSNPPNLSPAPYVHYFDTYSLVRDLSKSGFSDEQSITIMKAVRSILQSNLDLARQSLTSKSDVENESYLFQAACSELQSSLQMARGSEMQRQRASRTQLQHEADILSQRLNQELAGLKDDIKGMFNDHKMSTREQQRNIDTSVQELNYKITVSLNSDGKSEIEGLRWILTRRAAMAIATSAFMIILFLKYYSVRKSEEKSKKKADKPPNEAKESRVITPDPVRKPKSTPAPTMIHLGESLG</sequence>
<gene>
    <name evidence="1" type="ORF">BO66DRAFT_391322</name>
</gene>
<evidence type="ECO:0000313" key="2">
    <source>
        <dbReference type="Proteomes" id="UP000249661"/>
    </source>
</evidence>
<keyword evidence="2" id="KW-1185">Reference proteome</keyword>